<organism evidence="6 7">
    <name type="scientific">Saxophila tyrrhenica</name>
    <dbReference type="NCBI Taxonomy" id="1690608"/>
    <lineage>
        <taxon>Eukaryota</taxon>
        <taxon>Fungi</taxon>
        <taxon>Dikarya</taxon>
        <taxon>Ascomycota</taxon>
        <taxon>Pezizomycotina</taxon>
        <taxon>Dothideomycetes</taxon>
        <taxon>Dothideomycetidae</taxon>
        <taxon>Mycosphaerellales</taxon>
        <taxon>Extremaceae</taxon>
        <taxon>Saxophila</taxon>
    </lineage>
</organism>
<feature type="compositionally biased region" description="Basic and acidic residues" evidence="3">
    <location>
        <begin position="368"/>
        <end position="380"/>
    </location>
</feature>
<gene>
    <name evidence="6" type="ORF">LTR77_000163</name>
</gene>
<evidence type="ECO:0008006" key="8">
    <source>
        <dbReference type="Google" id="ProtNLM"/>
    </source>
</evidence>
<dbReference type="RefSeq" id="XP_064663665.1">
    <property type="nucleotide sequence ID" value="XM_064797431.1"/>
</dbReference>
<feature type="compositionally biased region" description="Basic and acidic residues" evidence="3">
    <location>
        <begin position="551"/>
        <end position="566"/>
    </location>
</feature>
<evidence type="ECO:0000259" key="5">
    <source>
        <dbReference type="PROSITE" id="PS50212"/>
    </source>
</evidence>
<reference evidence="6 7" key="1">
    <citation type="submission" date="2023-08" db="EMBL/GenBank/DDBJ databases">
        <title>Black Yeasts Isolated from many extreme environments.</title>
        <authorList>
            <person name="Coleine C."/>
            <person name="Stajich J.E."/>
            <person name="Selbmann L."/>
        </authorList>
    </citation>
    <scope>NUCLEOTIDE SEQUENCE [LARGE SCALE GENOMIC DNA]</scope>
    <source>
        <strain evidence="6 7">CCFEE 5935</strain>
    </source>
</reference>
<feature type="compositionally biased region" description="Basic and acidic residues" evidence="3">
    <location>
        <begin position="311"/>
        <end position="323"/>
    </location>
</feature>
<feature type="domain" description="Ras-GEF" evidence="4">
    <location>
        <begin position="659"/>
        <end position="902"/>
    </location>
</feature>
<dbReference type="InterPro" id="IPR008937">
    <property type="entry name" value="Ras-like_GEF"/>
</dbReference>
<evidence type="ECO:0000256" key="1">
    <source>
        <dbReference type="ARBA" id="ARBA00022658"/>
    </source>
</evidence>
<dbReference type="CDD" id="cd00882">
    <property type="entry name" value="Ras_like_GTPase"/>
    <property type="match status" value="1"/>
</dbReference>
<dbReference type="AlphaFoldDB" id="A0AAV9PQ23"/>
<dbReference type="InterPro" id="IPR027417">
    <property type="entry name" value="P-loop_NTPase"/>
</dbReference>
<keyword evidence="1 2" id="KW-0344">Guanine-nucleotide releasing factor</keyword>
<dbReference type="PROSITE" id="PS50009">
    <property type="entry name" value="RASGEF_CAT"/>
    <property type="match status" value="1"/>
</dbReference>
<dbReference type="PANTHER" id="PTHR23113:SF348">
    <property type="entry name" value="GUANYL-NUCLEOTIDE EXCHANGE FACTOR RASGEF, PUTATIVE (AFU_ORTHOLOGUE AFUA_1G04700)-RELATED"/>
    <property type="match status" value="1"/>
</dbReference>
<dbReference type="Gene3D" id="1.20.870.10">
    <property type="entry name" value="Son of sevenless (SoS) protein Chain: S domain 1"/>
    <property type="match status" value="1"/>
</dbReference>
<feature type="region of interest" description="Disordered" evidence="3">
    <location>
        <begin position="549"/>
        <end position="575"/>
    </location>
</feature>
<dbReference type="InterPro" id="IPR001895">
    <property type="entry name" value="RASGEF_cat_dom"/>
</dbReference>
<dbReference type="GO" id="GO:0005886">
    <property type="term" value="C:plasma membrane"/>
    <property type="evidence" value="ECO:0007669"/>
    <property type="project" value="TreeGrafter"/>
</dbReference>
<dbReference type="CDD" id="cd06224">
    <property type="entry name" value="REM"/>
    <property type="match status" value="1"/>
</dbReference>
<evidence type="ECO:0000256" key="3">
    <source>
        <dbReference type="SAM" id="MobiDB-lite"/>
    </source>
</evidence>
<dbReference type="InterPro" id="IPR036964">
    <property type="entry name" value="RASGEF_cat_dom_sf"/>
</dbReference>
<sequence length="919" mass="101417">MPPPSSSRRSSKSGPSSSSNDAQHNSSSKSSGSERREKAKSSQYEGTRRGSRQVEGSGGLGVVREGERPGMKGRTNSAPTIESGGRNGGGGGKGVSDARRGEAGAGAEDARDEDEVAGVVGAVKRFQPFQNPEISEPVPDINIAILGAEGVGKSTFMQKALDLDDLPGSQAAERKLSIKGEEYIVRLLELSIDDVDIDEDDNTVSWPETIEDKMMPRIDGALTLYDVKDQGSLEYVPEMLRAINKTGIPSVLVSCKCDASPEEAEVDPADVENRARRSLKVVDTLQTSASTPETHKRGLSMILRAILSAPPKDEARSSTDTRRRAQSSAVRPVSPRPPSHTRATSEYTGSISKDSRHSRHDSSGPGYHSKDRLGVPHEEPQQEMPQSFLFEESTSEASFESTASASEGARQHALGTVQPVSALSENGATFDELVDRLLAQPTSKVDSKFTAIFLALYRKFAAPGRLLEAIVERFDALERNGNALLIKTVSQLRYVSILEQWVGTYPGDFAFPKTKKRMRTFVSKLSQERIFGVAAKEINAELDGVQEDDDTHWGYCDKDRDSKMSDRTVSSLPSTASKLLDDPRFSFGSEFTLSGSTLLDDPSVTHTPDTDAPRSMSSSTLSSQVMISAEAAQRQAELLQPVPRLPLSKTQWRLLMEYPDDLIARELTRMDWLMFSSIRPRDLVRQVSLSDEQKATCKNLVHVNRMIDHFNHLASWVANYMLLRDKPKHRALMLEKFMRVARKLREMNNYNALGAIIAGVKSTAVHRLGATRELIPQHVGKDWLKLEILMAPTRSFFAYRLAWENSSSERIPYLPLPLRDLMGAEQGNETFLGEGKERRVNWKKFEIMGEVIVGLQKAQGMPYRGLGGTGRAGEGVRELVLDVRLVRDEDELFERSKHVEPSGSAAGGTSTKFKEFFKR</sequence>
<dbReference type="Proteomes" id="UP001337655">
    <property type="component" value="Unassembled WGS sequence"/>
</dbReference>
<dbReference type="Pfam" id="PF00617">
    <property type="entry name" value="RasGEF"/>
    <property type="match status" value="1"/>
</dbReference>
<evidence type="ECO:0000313" key="7">
    <source>
        <dbReference type="Proteomes" id="UP001337655"/>
    </source>
</evidence>
<dbReference type="SMART" id="SM00147">
    <property type="entry name" value="RasGEF"/>
    <property type="match status" value="1"/>
</dbReference>
<dbReference type="Pfam" id="PF00618">
    <property type="entry name" value="RasGEF_N"/>
    <property type="match status" value="1"/>
</dbReference>
<name>A0AAV9PQ23_9PEZI</name>
<feature type="compositionally biased region" description="Low complexity" evidence="3">
    <location>
        <begin position="387"/>
        <end position="407"/>
    </location>
</feature>
<feature type="region of interest" description="Disordered" evidence="3">
    <location>
        <begin position="307"/>
        <end position="411"/>
    </location>
</feature>
<dbReference type="EMBL" id="JAVRRT010000001">
    <property type="protein sequence ID" value="KAK5175027.1"/>
    <property type="molecule type" value="Genomic_DNA"/>
</dbReference>
<dbReference type="GO" id="GO:0005085">
    <property type="term" value="F:guanyl-nucleotide exchange factor activity"/>
    <property type="evidence" value="ECO:0007669"/>
    <property type="project" value="UniProtKB-KW"/>
</dbReference>
<dbReference type="InterPro" id="IPR001806">
    <property type="entry name" value="Small_GTPase"/>
</dbReference>
<feature type="region of interest" description="Disordered" evidence="3">
    <location>
        <begin position="598"/>
        <end position="623"/>
    </location>
</feature>
<proteinExistence type="predicted"/>
<dbReference type="PROSITE" id="PS50212">
    <property type="entry name" value="RASGEF_NTER"/>
    <property type="match status" value="1"/>
</dbReference>
<evidence type="ECO:0000313" key="6">
    <source>
        <dbReference type="EMBL" id="KAK5175027.1"/>
    </source>
</evidence>
<evidence type="ECO:0000259" key="4">
    <source>
        <dbReference type="PROSITE" id="PS50009"/>
    </source>
</evidence>
<dbReference type="SUPFAM" id="SSF48366">
    <property type="entry name" value="Ras GEF"/>
    <property type="match status" value="1"/>
</dbReference>
<comment type="caution">
    <text evidence="6">The sequence shown here is derived from an EMBL/GenBank/DDBJ whole genome shotgun (WGS) entry which is preliminary data.</text>
</comment>
<accession>A0AAV9PQ23</accession>
<dbReference type="Gene3D" id="1.10.840.10">
    <property type="entry name" value="Ras guanine-nucleotide exchange factors catalytic domain"/>
    <property type="match status" value="1"/>
</dbReference>
<dbReference type="Gene3D" id="3.40.50.300">
    <property type="entry name" value="P-loop containing nucleotide triphosphate hydrolases"/>
    <property type="match status" value="1"/>
</dbReference>
<evidence type="ECO:0000256" key="2">
    <source>
        <dbReference type="PROSITE-ProRule" id="PRU00168"/>
    </source>
</evidence>
<dbReference type="SUPFAM" id="SSF52540">
    <property type="entry name" value="P-loop containing nucleoside triphosphate hydrolases"/>
    <property type="match status" value="1"/>
</dbReference>
<dbReference type="GO" id="GO:0007265">
    <property type="term" value="P:Ras protein signal transduction"/>
    <property type="evidence" value="ECO:0007669"/>
    <property type="project" value="TreeGrafter"/>
</dbReference>
<feature type="compositionally biased region" description="Gly residues" evidence="3">
    <location>
        <begin position="85"/>
        <end position="94"/>
    </location>
</feature>
<dbReference type="InterPro" id="IPR023578">
    <property type="entry name" value="Ras_GEF_dom_sf"/>
</dbReference>
<dbReference type="GeneID" id="89921515"/>
<protein>
    <recommendedName>
        <fullName evidence="8">Ras GEF</fullName>
    </recommendedName>
</protein>
<dbReference type="Pfam" id="PF00071">
    <property type="entry name" value="Ras"/>
    <property type="match status" value="1"/>
</dbReference>
<dbReference type="GO" id="GO:0003924">
    <property type="term" value="F:GTPase activity"/>
    <property type="evidence" value="ECO:0007669"/>
    <property type="project" value="InterPro"/>
</dbReference>
<dbReference type="PANTHER" id="PTHR23113">
    <property type="entry name" value="GUANINE NUCLEOTIDE EXCHANGE FACTOR"/>
    <property type="match status" value="1"/>
</dbReference>
<dbReference type="InterPro" id="IPR000651">
    <property type="entry name" value="Ras-like_Gua-exchang_fac_N"/>
</dbReference>
<dbReference type="GO" id="GO:0005525">
    <property type="term" value="F:GTP binding"/>
    <property type="evidence" value="ECO:0007669"/>
    <property type="project" value="InterPro"/>
</dbReference>
<feature type="domain" description="N-terminal Ras-GEF" evidence="5">
    <location>
        <begin position="421"/>
        <end position="550"/>
    </location>
</feature>
<feature type="region of interest" description="Disordered" evidence="3">
    <location>
        <begin position="1"/>
        <end position="114"/>
    </location>
</feature>
<keyword evidence="7" id="KW-1185">Reference proteome</keyword>
<feature type="compositionally biased region" description="Low complexity" evidence="3">
    <location>
        <begin position="1"/>
        <end position="31"/>
    </location>
</feature>